<sequence length="101" mass="11019">MGWMREHDTPAEAGTVNTPGKGTMFEIDDVGVFLGLDVGKAAHHGHGLTPAGKKVLDKPLPNSEPELWAVFDKVADDLRQFLKMLEHSLTRFIADGETGHL</sequence>
<evidence type="ECO:0000313" key="3">
    <source>
        <dbReference type="Proteomes" id="UP000014062"/>
    </source>
</evidence>
<feature type="region of interest" description="Disordered" evidence="1">
    <location>
        <begin position="1"/>
        <end position="20"/>
    </location>
</feature>
<evidence type="ECO:0000313" key="2">
    <source>
        <dbReference type="EMBL" id="EOY52673.1"/>
    </source>
</evidence>
<reference evidence="3" key="1">
    <citation type="journal article" date="2013" name="Genome Biol. Evol.">
        <title>The genome sequence of Streptomyces lividans 66 reveals a novel tRNA-dependent peptide biosynthetic system within a metal-related genomic island.</title>
        <authorList>
            <person name="Cruz-Morales P."/>
            <person name="Vijgenboom E."/>
            <person name="Iruegas-Bocardo F."/>
            <person name="Girard G."/>
            <person name="Yanez-Guerra L.A."/>
            <person name="Ramos-Aboites H.E."/>
            <person name="Pernodet J.L."/>
            <person name="Anne J."/>
            <person name="van Wezel G.P."/>
            <person name="Barona-Gomez F."/>
        </authorList>
    </citation>
    <scope>NUCLEOTIDE SEQUENCE [LARGE SCALE GENOMIC DNA]</scope>
    <source>
        <strain evidence="3">1326</strain>
    </source>
</reference>
<evidence type="ECO:0000256" key="1">
    <source>
        <dbReference type="SAM" id="MobiDB-lite"/>
    </source>
</evidence>
<proteinExistence type="predicted"/>
<accession>A0A7U9E4I5</accession>
<feature type="compositionally biased region" description="Basic and acidic residues" evidence="1">
    <location>
        <begin position="1"/>
        <end position="10"/>
    </location>
</feature>
<protein>
    <submittedName>
        <fullName evidence="2">Mobile element protein</fullName>
    </submittedName>
</protein>
<dbReference type="AlphaFoldDB" id="A0A7U9E4I5"/>
<organism evidence="2 3">
    <name type="scientific">Streptomyces lividans 1326</name>
    <dbReference type="NCBI Taxonomy" id="1200984"/>
    <lineage>
        <taxon>Bacteria</taxon>
        <taxon>Bacillati</taxon>
        <taxon>Actinomycetota</taxon>
        <taxon>Actinomycetes</taxon>
        <taxon>Kitasatosporales</taxon>
        <taxon>Streptomycetaceae</taxon>
        <taxon>Streptomyces</taxon>
    </lineage>
</organism>
<name>A0A7U9E4I5_STRLI</name>
<gene>
    <name evidence="2" type="ORF">SLI_7975</name>
</gene>
<dbReference type="EMBL" id="CM001889">
    <property type="protein sequence ID" value="EOY52673.1"/>
    <property type="molecule type" value="Genomic_DNA"/>
</dbReference>
<dbReference type="Proteomes" id="UP000014062">
    <property type="component" value="Chromosome"/>
</dbReference>